<feature type="compositionally biased region" description="Low complexity" evidence="1">
    <location>
        <begin position="24"/>
        <end position="34"/>
    </location>
</feature>
<proteinExistence type="predicted"/>
<feature type="non-terminal residue" evidence="2">
    <location>
        <position position="1"/>
    </location>
</feature>
<feature type="compositionally biased region" description="Basic and acidic residues" evidence="1">
    <location>
        <begin position="110"/>
        <end position="124"/>
    </location>
</feature>
<protein>
    <submittedName>
        <fullName evidence="2">Phosphatidylinositol 3,4,5-trisphosphate 5-phosphatase 1</fullName>
    </submittedName>
</protein>
<name>A0A0A9WVA3_LYGHE</name>
<dbReference type="AlphaFoldDB" id="A0A0A9WVA3"/>
<evidence type="ECO:0000256" key="1">
    <source>
        <dbReference type="SAM" id="MobiDB-lite"/>
    </source>
</evidence>
<reference evidence="2" key="1">
    <citation type="journal article" date="2014" name="PLoS ONE">
        <title>Transcriptome-Based Identification of ABC Transporters in the Western Tarnished Plant Bug Lygus hesperus.</title>
        <authorList>
            <person name="Hull J.J."/>
            <person name="Chaney K."/>
            <person name="Geib S.M."/>
            <person name="Fabrick J.A."/>
            <person name="Brent C.S."/>
            <person name="Walsh D."/>
            <person name="Lavine L.C."/>
        </authorList>
    </citation>
    <scope>NUCLEOTIDE SEQUENCE</scope>
</reference>
<evidence type="ECO:0000313" key="2">
    <source>
        <dbReference type="EMBL" id="JAG08780.1"/>
    </source>
</evidence>
<feature type="region of interest" description="Disordered" evidence="1">
    <location>
        <begin position="1"/>
        <end position="124"/>
    </location>
</feature>
<accession>A0A0A9WVA3</accession>
<feature type="non-terminal residue" evidence="2">
    <location>
        <position position="124"/>
    </location>
</feature>
<dbReference type="EMBL" id="GBHO01034824">
    <property type="protein sequence ID" value="JAG08780.1"/>
    <property type="molecule type" value="Transcribed_RNA"/>
</dbReference>
<reference evidence="2" key="2">
    <citation type="submission" date="2014-07" db="EMBL/GenBank/DDBJ databases">
        <authorList>
            <person name="Hull J."/>
        </authorList>
    </citation>
    <scope>NUCLEOTIDE SEQUENCE</scope>
</reference>
<organism evidence="2">
    <name type="scientific">Lygus hesperus</name>
    <name type="common">Western plant bug</name>
    <dbReference type="NCBI Taxonomy" id="30085"/>
    <lineage>
        <taxon>Eukaryota</taxon>
        <taxon>Metazoa</taxon>
        <taxon>Ecdysozoa</taxon>
        <taxon>Arthropoda</taxon>
        <taxon>Hexapoda</taxon>
        <taxon>Insecta</taxon>
        <taxon>Pterygota</taxon>
        <taxon>Neoptera</taxon>
        <taxon>Paraneoptera</taxon>
        <taxon>Hemiptera</taxon>
        <taxon>Heteroptera</taxon>
        <taxon>Panheteroptera</taxon>
        <taxon>Cimicomorpha</taxon>
        <taxon>Miridae</taxon>
        <taxon>Mirini</taxon>
        <taxon>Lygus</taxon>
    </lineage>
</organism>
<gene>
    <name evidence="2" type="primary">inpp5d</name>
    <name evidence="2" type="ORF">CM83_105683</name>
</gene>
<feature type="compositionally biased region" description="Basic and acidic residues" evidence="1">
    <location>
        <begin position="63"/>
        <end position="73"/>
    </location>
</feature>
<sequence length="124" mass="13230">ACGRRSASPRQGSVYPKAPCHPEGASTGASSSSSDLVPYDLSSKDRMSPAARPQDTTEEDEPLDLRVERKKVELEDENQNLILGPMSRSPMSEYASDDGLDGPEPVNGSDGRHPGSDGRHHAVS</sequence>